<dbReference type="Pfam" id="PF00959">
    <property type="entry name" value="Phage_lysozyme"/>
    <property type="match status" value="1"/>
</dbReference>
<evidence type="ECO:0000256" key="2">
    <source>
        <dbReference type="ARBA" id="ARBA00022529"/>
    </source>
</evidence>
<organism evidence="9 10">
    <name type="scientific">Rhodoplanes tepidamans</name>
    <name type="common">Rhodoplanes cryptolactis</name>
    <dbReference type="NCBI Taxonomy" id="200616"/>
    <lineage>
        <taxon>Bacteria</taxon>
        <taxon>Pseudomonadati</taxon>
        <taxon>Pseudomonadota</taxon>
        <taxon>Alphaproteobacteria</taxon>
        <taxon>Hyphomicrobiales</taxon>
        <taxon>Nitrobacteraceae</taxon>
        <taxon>Rhodoplanes</taxon>
    </lineage>
</organism>
<proteinExistence type="inferred from homology"/>
<evidence type="ECO:0000256" key="1">
    <source>
        <dbReference type="ARBA" id="ARBA00000632"/>
    </source>
</evidence>
<keyword evidence="8" id="KW-0812">Transmembrane</keyword>
<dbReference type="Proteomes" id="UP001165652">
    <property type="component" value="Unassembled WGS sequence"/>
</dbReference>
<dbReference type="InterPro" id="IPR023347">
    <property type="entry name" value="Lysozyme_dom_sf"/>
</dbReference>
<dbReference type="HAMAP" id="MF_04110">
    <property type="entry name" value="ENDOLYSIN_T4"/>
    <property type="match status" value="1"/>
</dbReference>
<keyword evidence="4 7" id="KW-0378">Hydrolase</keyword>
<dbReference type="EC" id="3.2.1.17" evidence="7"/>
<evidence type="ECO:0000256" key="6">
    <source>
        <dbReference type="ARBA" id="ARBA00023295"/>
    </source>
</evidence>
<dbReference type="RefSeq" id="WP_272775594.1">
    <property type="nucleotide sequence ID" value="NZ_JAQQLI010000003.1"/>
</dbReference>
<evidence type="ECO:0000256" key="3">
    <source>
        <dbReference type="ARBA" id="ARBA00022638"/>
    </source>
</evidence>
<gene>
    <name evidence="9" type="ORF">PQJ73_03550</name>
</gene>
<protein>
    <recommendedName>
        <fullName evidence="7">Lysozyme</fullName>
        <ecNumber evidence="7">3.2.1.17</ecNumber>
    </recommendedName>
</protein>
<feature type="transmembrane region" description="Helical" evidence="8">
    <location>
        <begin position="234"/>
        <end position="256"/>
    </location>
</feature>
<dbReference type="InterPro" id="IPR002196">
    <property type="entry name" value="Glyco_hydro_24"/>
</dbReference>
<dbReference type="InterPro" id="IPR023346">
    <property type="entry name" value="Lysozyme-like_dom_sf"/>
</dbReference>
<keyword evidence="2 7" id="KW-0929">Antimicrobial</keyword>
<keyword evidence="8" id="KW-1133">Transmembrane helix</keyword>
<dbReference type="SUPFAM" id="SSF53955">
    <property type="entry name" value="Lysozyme-like"/>
    <property type="match status" value="1"/>
</dbReference>
<accession>A0ABT5J586</accession>
<dbReference type="Gene3D" id="1.10.530.40">
    <property type="match status" value="1"/>
</dbReference>
<reference evidence="9" key="1">
    <citation type="journal article" date="2023" name="Microbiol Resour">
        <title>Genome Sequences of Rhodoplanes serenus and Two Thermotolerant Strains, Rhodoplanes tepidamans and 'Rhodoplanes cryptolactis,' Further Refine the Genus.</title>
        <authorList>
            <person name="Rayyan A.A."/>
            <person name="Kyndt J.A."/>
        </authorList>
    </citation>
    <scope>NUCLEOTIDE SEQUENCE</scope>
    <source>
        <strain evidence="9">DSM 9987</strain>
    </source>
</reference>
<keyword evidence="6 7" id="KW-0326">Glycosidase</keyword>
<dbReference type="InterPro" id="IPR034690">
    <property type="entry name" value="Endolysin_T4_type"/>
</dbReference>
<comment type="similarity">
    <text evidence="7">Belongs to the glycosyl hydrolase 24 family.</text>
</comment>
<keyword evidence="3 7" id="KW-0081">Bacteriolytic enzyme</keyword>
<keyword evidence="8" id="KW-0472">Membrane</keyword>
<sequence>MDLSRDVGEPIVKAFESCLSPVKGRPGFFTAYRCPAGVVTIGWGTTSEHGHTVRMGDVWSQAQCDQAFTSDATVFARHVEKMLRGTKVTQAQFDALHSWSYNTGGPETSAVWTYARKGDVEETCIRLARWNKGGGQVLRGLVRRRDAECALYRGQIDEALRIAGTKRATINYLAEPSGRATDRPAPPATEIARRTTKEAGAVAGGVGTTSAAAGSKSTTVQPYKPAAPPAAGGFPYSTAFMALGAALVIVGAALLIRKIISVRADWA</sequence>
<evidence type="ECO:0000256" key="7">
    <source>
        <dbReference type="RuleBase" id="RU003788"/>
    </source>
</evidence>
<evidence type="ECO:0000313" key="9">
    <source>
        <dbReference type="EMBL" id="MDC7784748.1"/>
    </source>
</evidence>
<dbReference type="PANTHER" id="PTHR38107:SF3">
    <property type="entry name" value="LYSOZYME RRRD-RELATED"/>
    <property type="match status" value="1"/>
</dbReference>
<evidence type="ECO:0000256" key="5">
    <source>
        <dbReference type="ARBA" id="ARBA00023200"/>
    </source>
</evidence>
<evidence type="ECO:0000256" key="4">
    <source>
        <dbReference type="ARBA" id="ARBA00022801"/>
    </source>
</evidence>
<dbReference type="CDD" id="cd00737">
    <property type="entry name" value="lyz_endolysin_autolysin"/>
    <property type="match status" value="1"/>
</dbReference>
<dbReference type="PANTHER" id="PTHR38107">
    <property type="match status" value="1"/>
</dbReference>
<keyword evidence="5" id="KW-1035">Host cytoplasm</keyword>
<dbReference type="InterPro" id="IPR033907">
    <property type="entry name" value="Endolysin_autolysin"/>
</dbReference>
<dbReference type="InterPro" id="IPR051018">
    <property type="entry name" value="Bacteriophage_GH24"/>
</dbReference>
<dbReference type="EMBL" id="JAQQLI010000003">
    <property type="protein sequence ID" value="MDC7784748.1"/>
    <property type="molecule type" value="Genomic_DNA"/>
</dbReference>
<keyword evidence="10" id="KW-1185">Reference proteome</keyword>
<evidence type="ECO:0000313" key="10">
    <source>
        <dbReference type="Proteomes" id="UP001165652"/>
    </source>
</evidence>
<comment type="caution">
    <text evidence="9">The sequence shown here is derived from an EMBL/GenBank/DDBJ whole genome shotgun (WGS) entry which is preliminary data.</text>
</comment>
<name>A0ABT5J586_RHOTP</name>
<comment type="catalytic activity">
    <reaction evidence="1 7">
        <text>Hydrolysis of (1-&gt;4)-beta-linkages between N-acetylmuramic acid and N-acetyl-D-glucosamine residues in a peptidoglycan and between N-acetyl-D-glucosamine residues in chitodextrins.</text>
        <dbReference type="EC" id="3.2.1.17"/>
    </reaction>
</comment>
<reference evidence="9" key="2">
    <citation type="submission" date="2023-02" db="EMBL/GenBank/DDBJ databases">
        <authorList>
            <person name="Rayyan A."/>
            <person name="Meyer T."/>
            <person name="Kyndt J.A."/>
        </authorList>
    </citation>
    <scope>NUCLEOTIDE SEQUENCE</scope>
    <source>
        <strain evidence="9">DSM 9987</strain>
    </source>
</reference>
<evidence type="ECO:0000256" key="8">
    <source>
        <dbReference type="SAM" id="Phobius"/>
    </source>
</evidence>